<evidence type="ECO:0000313" key="1">
    <source>
        <dbReference type="EMBL" id="PCS23467.1"/>
    </source>
</evidence>
<protein>
    <submittedName>
        <fullName evidence="1">Uncharacterized protein</fullName>
    </submittedName>
</protein>
<keyword evidence="2" id="KW-1185">Reference proteome</keyword>
<reference evidence="2" key="1">
    <citation type="submission" date="2017-04" db="EMBL/GenBank/DDBJ databases">
        <title>Genome evolution of the luminous symbionts of deep sea anglerfish.</title>
        <authorList>
            <person name="Hendry T.A."/>
        </authorList>
    </citation>
    <scope>NUCLEOTIDE SEQUENCE [LARGE SCALE GENOMIC DNA]</scope>
</reference>
<comment type="caution">
    <text evidence="1">The sequence shown here is derived from an EMBL/GenBank/DDBJ whole genome shotgun (WGS) entry which is preliminary data.</text>
</comment>
<dbReference type="EMBL" id="NBYY01000009">
    <property type="protein sequence ID" value="PCS23467.1"/>
    <property type="molecule type" value="Genomic_DNA"/>
</dbReference>
<accession>A0A2A5T5M4</accession>
<evidence type="ECO:0000313" key="2">
    <source>
        <dbReference type="Proteomes" id="UP000219020"/>
    </source>
</evidence>
<gene>
    <name evidence="1" type="ORF">BTN49_0435</name>
</gene>
<sequence length="79" mass="9068">MSRHINGKMKFAPDTPISLTVFTRVPFTFCVYLNAYGINDEVGDSSLTRQTVLNFYGLRILTNATVCRGFQRDVYQRKN</sequence>
<dbReference type="AlphaFoldDB" id="A0A2A5T5M4"/>
<organism evidence="1 2">
    <name type="scientific">Candidatus Enterovibrio escicola</name>
    <dbReference type="NCBI Taxonomy" id="1927127"/>
    <lineage>
        <taxon>Bacteria</taxon>
        <taxon>Pseudomonadati</taxon>
        <taxon>Pseudomonadota</taxon>
        <taxon>Gammaproteobacteria</taxon>
        <taxon>Vibrionales</taxon>
        <taxon>Vibrionaceae</taxon>
        <taxon>Enterovibrio</taxon>
    </lineage>
</organism>
<dbReference type="Proteomes" id="UP000219020">
    <property type="component" value="Unassembled WGS sequence"/>
</dbReference>
<name>A0A2A5T5M4_9GAMM</name>
<proteinExistence type="predicted"/>